<feature type="region of interest" description="Disordered" evidence="1">
    <location>
        <begin position="80"/>
        <end position="131"/>
    </location>
</feature>
<feature type="signal peptide" evidence="2">
    <location>
        <begin position="1"/>
        <end position="21"/>
    </location>
</feature>
<feature type="compositionally biased region" description="Acidic residues" evidence="1">
    <location>
        <begin position="101"/>
        <end position="122"/>
    </location>
</feature>
<keyword evidence="2" id="KW-0732">Signal</keyword>
<dbReference type="AlphaFoldDB" id="A0A7S0FN54"/>
<accession>A0A7S0FN54</accession>
<organism evidence="3">
    <name type="scientific">Minutocellus polymorphus</name>
    <dbReference type="NCBI Taxonomy" id="265543"/>
    <lineage>
        <taxon>Eukaryota</taxon>
        <taxon>Sar</taxon>
        <taxon>Stramenopiles</taxon>
        <taxon>Ochrophyta</taxon>
        <taxon>Bacillariophyta</taxon>
        <taxon>Mediophyceae</taxon>
        <taxon>Cymatosirophycidae</taxon>
        <taxon>Cymatosirales</taxon>
        <taxon>Cymatosiraceae</taxon>
        <taxon>Minutocellus</taxon>
    </lineage>
</organism>
<reference evidence="3" key="1">
    <citation type="submission" date="2021-01" db="EMBL/GenBank/DDBJ databases">
        <authorList>
            <person name="Corre E."/>
            <person name="Pelletier E."/>
            <person name="Niang G."/>
            <person name="Scheremetjew M."/>
            <person name="Finn R."/>
            <person name="Kale V."/>
            <person name="Holt S."/>
            <person name="Cochrane G."/>
            <person name="Meng A."/>
            <person name="Brown T."/>
            <person name="Cohen L."/>
        </authorList>
    </citation>
    <scope>NUCLEOTIDE SEQUENCE</scope>
    <source>
        <strain evidence="3">CCMP3303</strain>
    </source>
</reference>
<name>A0A7S0FN54_9STRA</name>
<sequence>MKLPAALYCGILFAALAAASATAGEAEEANVAAAPLEPLFPDSEDEEQRMMVGISSEMRRDNVFARLAASFTNRDRDRDLEITGLRRTPDRRGGSNAVPSDGDEDRDLESESDLAEELDSEDFNYFGVPMP</sequence>
<gene>
    <name evidence="3" type="ORF">MPOL1434_LOCUS6756</name>
</gene>
<evidence type="ECO:0000256" key="1">
    <source>
        <dbReference type="SAM" id="MobiDB-lite"/>
    </source>
</evidence>
<protein>
    <recommendedName>
        <fullName evidence="4">RxLR effector protein</fullName>
    </recommendedName>
</protein>
<evidence type="ECO:0000313" key="3">
    <source>
        <dbReference type="EMBL" id="CAD8372042.1"/>
    </source>
</evidence>
<proteinExistence type="predicted"/>
<feature type="chain" id="PRO_5031168084" description="RxLR effector protein" evidence="2">
    <location>
        <begin position="22"/>
        <end position="131"/>
    </location>
</feature>
<dbReference type="EMBL" id="HBEJ01011522">
    <property type="protein sequence ID" value="CAD8372042.1"/>
    <property type="molecule type" value="Transcribed_RNA"/>
</dbReference>
<evidence type="ECO:0008006" key="4">
    <source>
        <dbReference type="Google" id="ProtNLM"/>
    </source>
</evidence>
<evidence type="ECO:0000256" key="2">
    <source>
        <dbReference type="SAM" id="SignalP"/>
    </source>
</evidence>